<evidence type="ECO:0000256" key="1">
    <source>
        <dbReference type="PROSITE-ProRule" id="PRU00339"/>
    </source>
</evidence>
<sequence>MTKISNPSDEDIIHPINILLHQGNFEKALALLLPYKNFKLNQPIMTLLGIAYAGCNQPKEAAYHLCLAQQLKETPYQHSCSELEPYLGSHNLYSLIFKVYEEAFKLQSADELLYIAYANILQHTKQSSKAILYIRKCLIFSKKQDWLLNILATILFEAGKYPQALKIYKYLEQRNEDNVTILANLASYYNAINDTEQALIYYRKAIILSPLWAPIRVNYSLCLLKGQYYYQGWAEHEYRLDTPNHTSLPRETLLPTLTNTTDIQGKKILITQEEGLGDTLMYLRFVPELIKRGAIVELWVAKTMKGLCERIRGKPMVKVGGEEAPFFDWHCPFISLPRALSADPNKHKFIPYLIADRKKINFWKKKLPDTKHLKVGLVWGGSPHPSDAYAVMTDNKRSIELTKLIPLLRSVKNATFISLQMGHHAHEINDLSKDISVFNPMTEVQDMDDTAGIIKNLDLVISVDTSVIHLAGGLGANAILLDRYDNCWRWISGAEYSPWYPKTRIIRQTRPRVWSDVVKKATSLLQEMANEHEQKTT</sequence>
<gene>
    <name evidence="3" type="ORF">R53529_LOCUS609</name>
    <name evidence="2" type="ORF">R53530_LOCUS492</name>
</gene>
<evidence type="ECO:0000313" key="4">
    <source>
        <dbReference type="Proteomes" id="UP001154255"/>
    </source>
</evidence>
<evidence type="ECO:0000313" key="3">
    <source>
        <dbReference type="EMBL" id="CAI3932464.1"/>
    </source>
</evidence>
<organism evidence="2 4">
    <name type="scientific">Commensalibacter communis</name>
    <dbReference type="NCBI Taxonomy" id="2972786"/>
    <lineage>
        <taxon>Bacteria</taxon>
        <taxon>Pseudomonadati</taxon>
        <taxon>Pseudomonadota</taxon>
        <taxon>Alphaproteobacteria</taxon>
        <taxon>Acetobacterales</taxon>
        <taxon>Acetobacteraceae</taxon>
    </lineage>
</organism>
<keyword evidence="1" id="KW-0802">TPR repeat</keyword>
<dbReference type="Proteomes" id="UP001154255">
    <property type="component" value="Unassembled WGS sequence"/>
</dbReference>
<feature type="repeat" description="TPR" evidence="1">
    <location>
        <begin position="179"/>
        <end position="212"/>
    </location>
</feature>
<reference evidence="2" key="1">
    <citation type="submission" date="2022-10" db="EMBL/GenBank/DDBJ databases">
        <authorList>
            <person name="Botero Cardona J."/>
        </authorList>
    </citation>
    <scope>NUCLEOTIDE SEQUENCE</scope>
    <source>
        <strain evidence="2">LMG 31819</strain>
        <strain evidence="3">R-53529</strain>
    </source>
</reference>
<dbReference type="SMART" id="SM00028">
    <property type="entry name" value="TPR"/>
    <property type="match status" value="3"/>
</dbReference>
<dbReference type="EMBL" id="CAMXCM010000001">
    <property type="protein sequence ID" value="CAI3928530.1"/>
    <property type="molecule type" value="Genomic_DNA"/>
</dbReference>
<dbReference type="Gene3D" id="3.40.50.2000">
    <property type="entry name" value="Glycogen Phosphorylase B"/>
    <property type="match status" value="1"/>
</dbReference>
<dbReference type="SUPFAM" id="SSF48452">
    <property type="entry name" value="TPR-like"/>
    <property type="match status" value="1"/>
</dbReference>
<dbReference type="EMBL" id="CAMXCS010000001">
    <property type="protein sequence ID" value="CAI3932464.1"/>
    <property type="molecule type" value="Genomic_DNA"/>
</dbReference>
<dbReference type="InterPro" id="IPR011990">
    <property type="entry name" value="TPR-like_helical_dom_sf"/>
</dbReference>
<comment type="caution">
    <text evidence="2">The sequence shown here is derived from an EMBL/GenBank/DDBJ whole genome shotgun (WGS) entry which is preliminary data.</text>
</comment>
<name>A0A9W4TPN8_9PROT</name>
<dbReference type="PROSITE" id="PS50005">
    <property type="entry name" value="TPR"/>
    <property type="match status" value="1"/>
</dbReference>
<dbReference type="Gene3D" id="1.25.40.10">
    <property type="entry name" value="Tetratricopeptide repeat domain"/>
    <property type="match status" value="1"/>
</dbReference>
<dbReference type="SUPFAM" id="SSF53756">
    <property type="entry name" value="UDP-Glycosyltransferase/glycogen phosphorylase"/>
    <property type="match status" value="1"/>
</dbReference>
<evidence type="ECO:0000313" key="5">
    <source>
        <dbReference type="Proteomes" id="UP001154259"/>
    </source>
</evidence>
<evidence type="ECO:0000313" key="2">
    <source>
        <dbReference type="EMBL" id="CAI3928530.1"/>
    </source>
</evidence>
<keyword evidence="5" id="KW-1185">Reference proteome</keyword>
<dbReference type="PANTHER" id="PTHR12558">
    <property type="entry name" value="CELL DIVISION CYCLE 16,23,27"/>
    <property type="match status" value="1"/>
</dbReference>
<dbReference type="PANTHER" id="PTHR12558:SF13">
    <property type="entry name" value="CELL DIVISION CYCLE PROTEIN 27 HOMOLOG"/>
    <property type="match status" value="1"/>
</dbReference>
<dbReference type="AlphaFoldDB" id="A0A9W4TPN8"/>
<dbReference type="InterPro" id="IPR019734">
    <property type="entry name" value="TPR_rpt"/>
</dbReference>
<dbReference type="Proteomes" id="UP001154259">
    <property type="component" value="Unassembled WGS sequence"/>
</dbReference>
<accession>A0A9W4TPN8</accession>
<dbReference type="RefSeq" id="WP_271789048.1">
    <property type="nucleotide sequence ID" value="NZ_CAMXCM010000001.1"/>
</dbReference>
<proteinExistence type="predicted"/>
<protein>
    <submittedName>
        <fullName evidence="2 3">Tetratricopeptide (TPR) repeat (TPR)</fullName>
    </submittedName>
</protein>